<dbReference type="AlphaFoldDB" id="A0A6V7Y9H8"/>
<protein>
    <submittedName>
        <fullName evidence="1">Uncharacterized protein</fullName>
    </submittedName>
</protein>
<accession>A0A6V7Y9H8</accession>
<gene>
    <name evidence="1" type="ORF">MENT_LOCUS61301</name>
</gene>
<reference evidence="1 2" key="1">
    <citation type="submission" date="2020-08" db="EMBL/GenBank/DDBJ databases">
        <authorList>
            <person name="Koutsovoulos G."/>
            <person name="Danchin GJ E."/>
        </authorList>
    </citation>
    <scope>NUCLEOTIDE SEQUENCE [LARGE SCALE GENOMIC DNA]</scope>
</reference>
<name>A0A6V7Y9H8_MELEN</name>
<proteinExistence type="predicted"/>
<dbReference type="EMBL" id="CAJEWN010003347">
    <property type="protein sequence ID" value="CAD2207377.1"/>
    <property type="molecule type" value="Genomic_DNA"/>
</dbReference>
<evidence type="ECO:0000313" key="1">
    <source>
        <dbReference type="EMBL" id="CAD2207377.1"/>
    </source>
</evidence>
<sequence length="106" mass="12671">MKSKHQNKKLPNEMLVDIFKATDNTIMENLLPNPNKISSMSKQKEFEKMWINKVNKLLTCSSIVYIFVGKIFKIRWILICEVREKVQLHERLREENKELLNILKNL</sequence>
<evidence type="ECO:0000313" key="2">
    <source>
        <dbReference type="Proteomes" id="UP000580250"/>
    </source>
</evidence>
<organism evidence="1 2">
    <name type="scientific">Meloidogyne enterolobii</name>
    <name type="common">Root-knot nematode worm</name>
    <name type="synonym">Meloidogyne mayaguensis</name>
    <dbReference type="NCBI Taxonomy" id="390850"/>
    <lineage>
        <taxon>Eukaryota</taxon>
        <taxon>Metazoa</taxon>
        <taxon>Ecdysozoa</taxon>
        <taxon>Nematoda</taxon>
        <taxon>Chromadorea</taxon>
        <taxon>Rhabditida</taxon>
        <taxon>Tylenchina</taxon>
        <taxon>Tylenchomorpha</taxon>
        <taxon>Tylenchoidea</taxon>
        <taxon>Meloidogynidae</taxon>
        <taxon>Meloidogyninae</taxon>
        <taxon>Meloidogyne</taxon>
    </lineage>
</organism>
<dbReference type="Proteomes" id="UP000580250">
    <property type="component" value="Unassembled WGS sequence"/>
</dbReference>
<comment type="caution">
    <text evidence="1">The sequence shown here is derived from an EMBL/GenBank/DDBJ whole genome shotgun (WGS) entry which is preliminary data.</text>
</comment>